<name>A0A3G5A4Y5_9VIRU</name>
<protein>
    <submittedName>
        <fullName evidence="1">Uncharacterized protein</fullName>
    </submittedName>
</protein>
<reference evidence="1" key="1">
    <citation type="submission" date="2018-10" db="EMBL/GenBank/DDBJ databases">
        <title>Hidden diversity of soil giant viruses.</title>
        <authorList>
            <person name="Schulz F."/>
            <person name="Alteio L."/>
            <person name="Goudeau D."/>
            <person name="Ryan E.M."/>
            <person name="Malmstrom R.R."/>
            <person name="Blanchard J."/>
            <person name="Woyke T."/>
        </authorList>
    </citation>
    <scope>NUCLEOTIDE SEQUENCE</scope>
    <source>
        <strain evidence="1">HAV1</strain>
    </source>
</reference>
<accession>A0A3G5A4Y5</accession>
<organism evidence="1">
    <name type="scientific">Harvfovirus sp</name>
    <dbReference type="NCBI Taxonomy" id="2487768"/>
    <lineage>
        <taxon>Viruses</taxon>
        <taxon>Varidnaviria</taxon>
        <taxon>Bamfordvirae</taxon>
        <taxon>Nucleocytoviricota</taxon>
        <taxon>Megaviricetes</taxon>
        <taxon>Imitervirales</taxon>
        <taxon>Mimiviridae</taxon>
        <taxon>Klosneuvirinae</taxon>
    </lineage>
</organism>
<proteinExistence type="predicted"/>
<gene>
    <name evidence="1" type="ORF">Harvfovirus24_17</name>
</gene>
<sequence>MKRSRNISDDHGGKKRKGDVVVVGEALWNSLNSVEGDDWVSATAIRNYMLNDPILDWLDKYYVDLGFNNGEQVTDEMRKGFLATKKREQAKLSILFDNGNIFEKAVLDELLEKYPNDMVIVGKSFRDVTRENYEKTLNYMKEGVPIIAQGILFNDRNNTRGMADLLMRNDYISKIFAIGAADVGCEKYYSVVDIKWTTLQLCANGKLIRNGDKIGAYKGQLAIYNCALGNAMNYYPRKAYILGHSWRYEKCGDKFNGSSCFDLLGEIDYEQFDKEFIGKTAEAIRWVRNVREEGSKWSVVPPSVVELYPNMSNSSDTPWSKVKESIAKEIEELTQLWMVGPKNRNIGHKNGVFSWSQKGCTAASLGIQGKKIAPILNKIIDINQSDDDLSPRVIMNNDFSWQQETNLDLYVDFETVNGCFLKKPTNIYNNHSENNIIFLIGMGYGNMGKWKFDNFKMESLNIDCEENIIDRWIERVDELCCGGRARIFHWGNAEFTSLNLANRRHGNKWDKWLQKVVWIDLCRIFQDEPIVVKGAFRFKLKDIAKNMYRLKMIESTWDVNIGIGDGFSAMVDAISYYNGDQPSIVMTNIESYNEIDCKVMWEIVNFLRRKN</sequence>
<dbReference type="EMBL" id="MK072266">
    <property type="protein sequence ID" value="AYV81281.1"/>
    <property type="molecule type" value="Genomic_DNA"/>
</dbReference>
<evidence type="ECO:0000313" key="1">
    <source>
        <dbReference type="EMBL" id="AYV81281.1"/>
    </source>
</evidence>